<organism evidence="1 2">
    <name type="scientific">Suillus placidus</name>
    <dbReference type="NCBI Taxonomy" id="48579"/>
    <lineage>
        <taxon>Eukaryota</taxon>
        <taxon>Fungi</taxon>
        <taxon>Dikarya</taxon>
        <taxon>Basidiomycota</taxon>
        <taxon>Agaricomycotina</taxon>
        <taxon>Agaricomycetes</taxon>
        <taxon>Agaricomycetidae</taxon>
        <taxon>Boletales</taxon>
        <taxon>Suillineae</taxon>
        <taxon>Suillaceae</taxon>
        <taxon>Suillus</taxon>
    </lineage>
</organism>
<gene>
    <name evidence="1" type="ORF">EV702DRAFT_979512</name>
</gene>
<accession>A0A9P6ZJQ7</accession>
<reference evidence="1" key="1">
    <citation type="journal article" date="2020" name="New Phytol.">
        <title>Comparative genomics reveals dynamic genome evolution in host specialist ectomycorrhizal fungi.</title>
        <authorList>
            <person name="Lofgren L.A."/>
            <person name="Nguyen N.H."/>
            <person name="Vilgalys R."/>
            <person name="Ruytinx J."/>
            <person name="Liao H.L."/>
            <person name="Branco S."/>
            <person name="Kuo A."/>
            <person name="LaButti K."/>
            <person name="Lipzen A."/>
            <person name="Andreopoulos W."/>
            <person name="Pangilinan J."/>
            <person name="Riley R."/>
            <person name="Hundley H."/>
            <person name="Na H."/>
            <person name="Barry K."/>
            <person name="Grigoriev I.V."/>
            <person name="Stajich J.E."/>
            <person name="Kennedy P.G."/>
        </authorList>
    </citation>
    <scope>NUCLEOTIDE SEQUENCE</scope>
    <source>
        <strain evidence="1">DOB743</strain>
    </source>
</reference>
<protein>
    <submittedName>
        <fullName evidence="1">Uncharacterized protein</fullName>
    </submittedName>
</protein>
<dbReference type="OrthoDB" id="5569250at2759"/>
<sequence length="70" mass="8266">MAESDHRRCVLFRSSNVCVLTLACTDNIVWVWYYDRQGIIQSSGIDFMKDLPRFMVLLYALQRFNLSDWG</sequence>
<feature type="non-terminal residue" evidence="1">
    <location>
        <position position="70"/>
    </location>
</feature>
<dbReference type="EMBL" id="JABBWD010000080">
    <property type="protein sequence ID" value="KAG1768250.1"/>
    <property type="molecule type" value="Genomic_DNA"/>
</dbReference>
<proteinExistence type="predicted"/>
<dbReference type="PROSITE" id="PS51257">
    <property type="entry name" value="PROKAR_LIPOPROTEIN"/>
    <property type="match status" value="1"/>
</dbReference>
<comment type="caution">
    <text evidence="1">The sequence shown here is derived from an EMBL/GenBank/DDBJ whole genome shotgun (WGS) entry which is preliminary data.</text>
</comment>
<keyword evidence="2" id="KW-1185">Reference proteome</keyword>
<evidence type="ECO:0000313" key="1">
    <source>
        <dbReference type="EMBL" id="KAG1768250.1"/>
    </source>
</evidence>
<dbReference type="AlphaFoldDB" id="A0A9P6ZJQ7"/>
<evidence type="ECO:0000313" key="2">
    <source>
        <dbReference type="Proteomes" id="UP000714275"/>
    </source>
</evidence>
<dbReference type="Proteomes" id="UP000714275">
    <property type="component" value="Unassembled WGS sequence"/>
</dbReference>
<name>A0A9P6ZJQ7_9AGAM</name>